<dbReference type="AlphaFoldDB" id="A0AB73SH68"/>
<organism evidence="2">
    <name type="scientific">Bacillus toyonensis</name>
    <dbReference type="NCBI Taxonomy" id="155322"/>
    <lineage>
        <taxon>Bacteria</taxon>
        <taxon>Bacillati</taxon>
        <taxon>Bacillota</taxon>
        <taxon>Bacilli</taxon>
        <taxon>Bacillales</taxon>
        <taxon>Bacillaceae</taxon>
        <taxon>Bacillus</taxon>
        <taxon>Bacillus cereus group</taxon>
    </lineage>
</organism>
<gene>
    <name evidence="2" type="ORF">CN678_22595</name>
</gene>
<sequence>MNKLNKYSKVFIMFCALSVIFLIISPNKIIGRSAIQKGDVKLHVYSQATTGASQKISENDLAILKERVRDTYPHIASTDIELVGDTPFRHVSDSAYVQDFTVYGEVIGITRNETSGENTVAVLKVSYGDMPMIQYLFYKMLIEE</sequence>
<protein>
    <submittedName>
        <fullName evidence="2">Transposase</fullName>
    </submittedName>
</protein>
<reference evidence="2" key="1">
    <citation type="submission" date="2017-09" db="EMBL/GenBank/DDBJ databases">
        <title>Large-scale bioinformatics analysis of Bacillus genomes uncovers conserved roles of natural products in bacterial physiology.</title>
        <authorList>
            <consortium name="Agbiome Team Llc"/>
            <person name="Bleich R.M."/>
            <person name="Kirk G.J."/>
            <person name="Santa Maria K.C."/>
            <person name="Allen S.E."/>
            <person name="Farag S."/>
            <person name="Shank E.A."/>
            <person name="Bowers A."/>
        </authorList>
    </citation>
    <scope>NUCLEOTIDE SEQUENCE</scope>
    <source>
        <strain evidence="2">AFS005430</strain>
    </source>
</reference>
<accession>A0AB73SH68</accession>
<proteinExistence type="predicted"/>
<comment type="caution">
    <text evidence="2">The sequence shown here is derived from an EMBL/GenBank/DDBJ whole genome shotgun (WGS) entry which is preliminary data.</text>
</comment>
<feature type="transmembrane region" description="Helical" evidence="1">
    <location>
        <begin position="6"/>
        <end position="24"/>
    </location>
</feature>
<keyword evidence="1" id="KW-0812">Transmembrane</keyword>
<keyword evidence="1" id="KW-0472">Membrane</keyword>
<keyword evidence="1" id="KW-1133">Transmembrane helix</keyword>
<evidence type="ECO:0000313" key="2">
    <source>
        <dbReference type="EMBL" id="PEI83827.1"/>
    </source>
</evidence>
<evidence type="ECO:0000256" key="1">
    <source>
        <dbReference type="SAM" id="Phobius"/>
    </source>
</evidence>
<name>A0AB73SH68_9BACI</name>
<dbReference type="Proteomes" id="UP000220969">
    <property type="component" value="Unassembled WGS sequence"/>
</dbReference>
<dbReference type="EMBL" id="NUEH01000051">
    <property type="protein sequence ID" value="PEI83827.1"/>
    <property type="molecule type" value="Genomic_DNA"/>
</dbReference>